<dbReference type="EMBL" id="FNNQ01000018">
    <property type="protein sequence ID" value="SDX44398.1"/>
    <property type="molecule type" value="Genomic_DNA"/>
</dbReference>
<feature type="region of interest" description="Disordered" evidence="1">
    <location>
        <begin position="1"/>
        <end position="58"/>
    </location>
</feature>
<reference evidence="2 3" key="1">
    <citation type="submission" date="2016-10" db="EMBL/GenBank/DDBJ databases">
        <authorList>
            <person name="de Groot N.N."/>
        </authorList>
    </citation>
    <scope>NUCLEOTIDE SEQUENCE [LARGE SCALE GENOMIC DNA]</scope>
    <source>
        <strain evidence="2 3">DSM 45610</strain>
    </source>
</reference>
<dbReference type="RefSeq" id="WP_177168089.1">
    <property type="nucleotide sequence ID" value="NZ_FNNQ01000018.1"/>
</dbReference>
<dbReference type="Proteomes" id="UP000198534">
    <property type="component" value="Unassembled WGS sequence"/>
</dbReference>
<sequence>MNNYAVPGGPKRTYQDRPGGEIIMQDKPGSSFADKPGSGYQDSPSGRRRMFQDCPGGQ</sequence>
<name>A0A1H3BRP0_9BACL</name>
<gene>
    <name evidence="2" type="ORF">SAMN05444487_1184</name>
</gene>
<evidence type="ECO:0000313" key="3">
    <source>
        <dbReference type="Proteomes" id="UP000198534"/>
    </source>
</evidence>
<organism evidence="2 3">
    <name type="scientific">Marininema mesophilum</name>
    <dbReference type="NCBI Taxonomy" id="1048340"/>
    <lineage>
        <taxon>Bacteria</taxon>
        <taxon>Bacillati</taxon>
        <taxon>Bacillota</taxon>
        <taxon>Bacilli</taxon>
        <taxon>Bacillales</taxon>
        <taxon>Thermoactinomycetaceae</taxon>
        <taxon>Marininema</taxon>
    </lineage>
</organism>
<evidence type="ECO:0000256" key="1">
    <source>
        <dbReference type="SAM" id="MobiDB-lite"/>
    </source>
</evidence>
<evidence type="ECO:0000313" key="2">
    <source>
        <dbReference type="EMBL" id="SDX44398.1"/>
    </source>
</evidence>
<accession>A0A1H3BRP0</accession>
<proteinExistence type="predicted"/>
<protein>
    <submittedName>
        <fullName evidence="2">Uncharacterized protein</fullName>
    </submittedName>
</protein>
<dbReference type="AlphaFoldDB" id="A0A1H3BRP0"/>
<keyword evidence="3" id="KW-1185">Reference proteome</keyword>